<dbReference type="Gene3D" id="1.25.40.10">
    <property type="entry name" value="Tetratricopeptide repeat domain"/>
    <property type="match status" value="2"/>
</dbReference>
<comment type="caution">
    <text evidence="3">The sequence shown here is derived from an EMBL/GenBank/DDBJ whole genome shotgun (WGS) entry which is preliminary data.</text>
</comment>
<dbReference type="Gene3D" id="2.40.160.10">
    <property type="entry name" value="Porin"/>
    <property type="match status" value="1"/>
</dbReference>
<dbReference type="PROSITE" id="PS50005">
    <property type="entry name" value="TPR"/>
    <property type="match status" value="1"/>
</dbReference>
<dbReference type="RefSeq" id="WP_039645225.1">
    <property type="nucleotide sequence ID" value="NZ_JXBL01000001.1"/>
</dbReference>
<reference evidence="3 4" key="1">
    <citation type="submission" date="2015-01" db="EMBL/GenBank/DDBJ databases">
        <title>Genome sequence of the anaerobic bacterium Geobacter soli GSS01, a dissimilatory Fe(III) reducer from soil.</title>
        <authorList>
            <person name="Yang G."/>
            <person name="Zhou S."/>
        </authorList>
    </citation>
    <scope>NUCLEOTIDE SEQUENCE [LARGE SCALE GENOMIC DNA]</scope>
    <source>
        <strain evidence="3 4">GSS01</strain>
    </source>
</reference>
<organism evidence="3 4">
    <name type="scientific">Geobacter soli</name>
    <dbReference type="NCBI Taxonomy" id="1510391"/>
    <lineage>
        <taxon>Bacteria</taxon>
        <taxon>Pseudomonadati</taxon>
        <taxon>Thermodesulfobacteriota</taxon>
        <taxon>Desulfuromonadia</taxon>
        <taxon>Geobacterales</taxon>
        <taxon>Geobacteraceae</taxon>
        <taxon>Geobacter</taxon>
    </lineage>
</organism>
<dbReference type="Pfam" id="PF14559">
    <property type="entry name" value="TPR_19"/>
    <property type="match status" value="1"/>
</dbReference>
<sequence>MMKRIIPAVMLVAMPCTALATAPADLFRGGKVDEAVTAYRVAMGQTSAAREKALLHKELGDLYAEKDQYAEAADEYVAALALDRGIPVTERIRMAVAVSWANRLDDAIFALRAVVADEPDNTAARTHLARTLSWRGDQPDAITEADRVLAARPGDRDALLVKANALRWQGNSSQALPLYQQILAGSDDFDARLGLAFAQLQTGNKQEAAANAAILKPRFPYQERDLKRLREEIENTTANTVETSYTRYGDSDDNKADRFGVAYTYRQGDWSLSGSYRHFTVNDTIGDTYADILDAGGYLRLAGRYGVGAGIGVARLDGGSSDMNLTWRLNADADVARGGVSLSLRRDVLTDTASLVENRIRYLSAGISASQRITQRVTLFGGYSWRDYSDDNSAHDLLIAPSYTLYAGDPTVRTGYRFRYLTFDRQSFGGYFDPNDFISHQLFVSVDWQLDRIFLYAEPYGGFQSFDRYGDHTDDIFGGFSGTLGYRFTKRLTGEVNGELGNYALGATSGFEYYSVGTRFAYSF</sequence>
<keyword evidence="1" id="KW-0802">TPR repeat</keyword>
<dbReference type="Proteomes" id="UP000031433">
    <property type="component" value="Unassembled WGS sequence"/>
</dbReference>
<accession>A0A0C1TT40</accession>
<evidence type="ECO:0000313" key="4">
    <source>
        <dbReference type="Proteomes" id="UP000031433"/>
    </source>
</evidence>
<gene>
    <name evidence="3" type="ORF">SE37_07895</name>
</gene>
<feature type="chain" id="PRO_5002139489" evidence="2">
    <location>
        <begin position="21"/>
        <end position="524"/>
    </location>
</feature>
<protein>
    <submittedName>
        <fullName evidence="3">Uncharacterized protein</fullName>
    </submittedName>
</protein>
<feature type="signal peptide" evidence="2">
    <location>
        <begin position="1"/>
        <end position="20"/>
    </location>
</feature>
<dbReference type="InterPro" id="IPR023614">
    <property type="entry name" value="Porin_dom_sf"/>
</dbReference>
<dbReference type="InterPro" id="IPR011990">
    <property type="entry name" value="TPR-like_helical_dom_sf"/>
</dbReference>
<proteinExistence type="predicted"/>
<feature type="repeat" description="TPR" evidence="1">
    <location>
        <begin position="53"/>
        <end position="86"/>
    </location>
</feature>
<evidence type="ECO:0000256" key="2">
    <source>
        <dbReference type="SAM" id="SignalP"/>
    </source>
</evidence>
<dbReference type="SUPFAM" id="SSF48452">
    <property type="entry name" value="TPR-like"/>
    <property type="match status" value="1"/>
</dbReference>
<name>A0A0C1TT40_9BACT</name>
<dbReference type="AlphaFoldDB" id="A0A0C1TT40"/>
<dbReference type="InterPro" id="IPR019734">
    <property type="entry name" value="TPR_rpt"/>
</dbReference>
<keyword evidence="2" id="KW-0732">Signal</keyword>
<evidence type="ECO:0000313" key="3">
    <source>
        <dbReference type="EMBL" id="KIE42553.1"/>
    </source>
</evidence>
<dbReference type="EMBL" id="JXBL01000001">
    <property type="protein sequence ID" value="KIE42553.1"/>
    <property type="molecule type" value="Genomic_DNA"/>
</dbReference>
<dbReference type="SMART" id="SM00028">
    <property type="entry name" value="TPR"/>
    <property type="match status" value="3"/>
</dbReference>
<keyword evidence="4" id="KW-1185">Reference proteome</keyword>
<evidence type="ECO:0000256" key="1">
    <source>
        <dbReference type="PROSITE-ProRule" id="PRU00339"/>
    </source>
</evidence>